<evidence type="ECO:0000259" key="2">
    <source>
        <dbReference type="Pfam" id="PF05569"/>
    </source>
</evidence>
<dbReference type="PANTHER" id="PTHR34978:SF3">
    <property type="entry name" value="SLR0241 PROTEIN"/>
    <property type="match status" value="1"/>
</dbReference>
<name>A0A415E8Q0_9FIRM</name>
<dbReference type="PANTHER" id="PTHR34978">
    <property type="entry name" value="POSSIBLE SENSOR-TRANSDUCER PROTEIN BLAR"/>
    <property type="match status" value="1"/>
</dbReference>
<evidence type="ECO:0008006" key="6">
    <source>
        <dbReference type="Google" id="ProtNLM"/>
    </source>
</evidence>
<dbReference type="CDD" id="cd07341">
    <property type="entry name" value="M56_BlaR1_MecR1_like"/>
    <property type="match status" value="1"/>
</dbReference>
<keyword evidence="1" id="KW-0472">Membrane</keyword>
<feature type="transmembrane region" description="Helical" evidence="1">
    <location>
        <begin position="312"/>
        <end position="331"/>
    </location>
</feature>
<feature type="domain" description="Peptidase M56" evidence="2">
    <location>
        <begin position="9"/>
        <end position="300"/>
    </location>
</feature>
<organism evidence="4 5">
    <name type="scientific">Emergencia timonensis</name>
    <dbReference type="NCBI Taxonomy" id="1776384"/>
    <lineage>
        <taxon>Bacteria</taxon>
        <taxon>Bacillati</taxon>
        <taxon>Bacillota</taxon>
        <taxon>Clostridia</taxon>
        <taxon>Peptostreptococcales</taxon>
        <taxon>Anaerovoracaceae</taxon>
        <taxon>Emergencia</taxon>
    </lineage>
</organism>
<dbReference type="EMBL" id="QRMS01000001">
    <property type="protein sequence ID" value="RHJ90060.1"/>
    <property type="molecule type" value="Genomic_DNA"/>
</dbReference>
<dbReference type="RefSeq" id="WP_118334233.1">
    <property type="nucleotide sequence ID" value="NZ_QRMS01000001.1"/>
</dbReference>
<dbReference type="OrthoDB" id="9770467at2"/>
<accession>A0A415E8Q0</accession>
<dbReference type="InterPro" id="IPR043939">
    <property type="entry name" value="DUF5780"/>
</dbReference>
<dbReference type="Pfam" id="PF19092">
    <property type="entry name" value="DUF5780"/>
    <property type="match status" value="1"/>
</dbReference>
<dbReference type="AlphaFoldDB" id="A0A415E8Q0"/>
<feature type="domain" description="DUF5780" evidence="3">
    <location>
        <begin position="373"/>
        <end position="488"/>
    </location>
</feature>
<comment type="caution">
    <text evidence="4">The sequence shown here is derived from an EMBL/GenBank/DDBJ whole genome shotgun (WGS) entry which is preliminary data.</text>
</comment>
<dbReference type="STRING" id="1776384.GCA_900086585_03455"/>
<gene>
    <name evidence="4" type="ORF">DW099_05785</name>
</gene>
<feature type="transmembrane region" description="Helical" evidence="1">
    <location>
        <begin position="6"/>
        <end position="24"/>
    </location>
</feature>
<reference evidence="4 5" key="1">
    <citation type="submission" date="2018-08" db="EMBL/GenBank/DDBJ databases">
        <title>A genome reference for cultivated species of the human gut microbiota.</title>
        <authorList>
            <person name="Zou Y."/>
            <person name="Xue W."/>
            <person name="Luo G."/>
        </authorList>
    </citation>
    <scope>NUCLEOTIDE SEQUENCE [LARGE SCALE GENOMIC DNA]</scope>
    <source>
        <strain evidence="4 5">AM07-24</strain>
    </source>
</reference>
<evidence type="ECO:0000259" key="3">
    <source>
        <dbReference type="Pfam" id="PF19092"/>
    </source>
</evidence>
<keyword evidence="1" id="KW-1133">Transmembrane helix</keyword>
<evidence type="ECO:0000256" key="1">
    <source>
        <dbReference type="SAM" id="Phobius"/>
    </source>
</evidence>
<sequence length="507" mass="57038">MNNLFTLCLSLSLSGTLLAFALVLLRPILRQFSKRWNYYIWLLVLMRMLLPFGPETKEEPILQSIGQNPLTEAAAGLSPLKYGNGFSISDPSGPMSAVSLSSMLESHIFSVVWLALALLLLLRKLYLYGQAASAIRSQSKEAAEGPLPTVLQKVKAAMGIKRSITVCTNSFIKAPLLTGLVRPTMVLPAQVYSNTELEYIFMHELTHYRRGDLFYKWLVEITLCLHWFNPMVYWIRKQVSRHCELSCDEAVISRFDSHRRKSYGNVLLDAAGSDIESKRNRLALSLNEDGKLLAERLRAISHYKQASKSVRFLTLTLTVVLLCAAIAAGMATGCSLKENGQSAPMQSAAPAAETMILERVTMERYEGEDGHPYVHDVRTNNTKKTIVRVQCGMLAFDKEGNPLKIDWRSTDSQSEKTYLCLSEDTLIEILPGETFDEFGGWSLNIFGTDANVAKIAYVLYCDKEIECKDGSLWKNPDFENWRASYEGKKIDVKLLENYYPYVQAVAF</sequence>
<dbReference type="InterPro" id="IPR008756">
    <property type="entry name" value="Peptidase_M56"/>
</dbReference>
<feature type="transmembrane region" description="Helical" evidence="1">
    <location>
        <begin position="108"/>
        <end position="126"/>
    </location>
</feature>
<dbReference type="Proteomes" id="UP000284841">
    <property type="component" value="Unassembled WGS sequence"/>
</dbReference>
<dbReference type="Pfam" id="PF05569">
    <property type="entry name" value="Peptidase_M56"/>
    <property type="match status" value="1"/>
</dbReference>
<protein>
    <recommendedName>
        <fullName evidence="6">Peptidase M56 domain-containing protein</fullName>
    </recommendedName>
</protein>
<keyword evidence="5" id="KW-1185">Reference proteome</keyword>
<dbReference type="InterPro" id="IPR052173">
    <property type="entry name" value="Beta-lactam_resp_regulator"/>
</dbReference>
<evidence type="ECO:0000313" key="4">
    <source>
        <dbReference type="EMBL" id="RHJ90060.1"/>
    </source>
</evidence>
<proteinExistence type="predicted"/>
<keyword evidence="1" id="KW-0812">Transmembrane</keyword>
<evidence type="ECO:0000313" key="5">
    <source>
        <dbReference type="Proteomes" id="UP000284841"/>
    </source>
</evidence>